<dbReference type="Proteomes" id="UP000494363">
    <property type="component" value="Unassembled WGS sequence"/>
</dbReference>
<proteinExistence type="predicted"/>
<name>A0A6J5F5T4_9BURK</name>
<gene>
    <name evidence="2" type="ORF">LMG29542_07477</name>
</gene>
<sequence>MYAIGLARGLCGRDAEAGRLLAGHLQRGRIGTVPASAHLRLLLTLLALVSRWLGWLLLVRDLESGRMGRS</sequence>
<evidence type="ECO:0000313" key="3">
    <source>
        <dbReference type="Proteomes" id="UP000494363"/>
    </source>
</evidence>
<keyword evidence="1" id="KW-0472">Membrane</keyword>
<evidence type="ECO:0000313" key="2">
    <source>
        <dbReference type="EMBL" id="CAB3773874.1"/>
    </source>
</evidence>
<feature type="transmembrane region" description="Helical" evidence="1">
    <location>
        <begin position="41"/>
        <end position="59"/>
    </location>
</feature>
<evidence type="ECO:0000256" key="1">
    <source>
        <dbReference type="SAM" id="Phobius"/>
    </source>
</evidence>
<keyword evidence="3" id="KW-1185">Reference proteome</keyword>
<keyword evidence="1" id="KW-0812">Transmembrane</keyword>
<dbReference type="EMBL" id="CADIKH010000089">
    <property type="protein sequence ID" value="CAB3773874.1"/>
    <property type="molecule type" value="Genomic_DNA"/>
</dbReference>
<dbReference type="AlphaFoldDB" id="A0A6J5F5T4"/>
<reference evidence="2 3" key="1">
    <citation type="submission" date="2020-04" db="EMBL/GenBank/DDBJ databases">
        <authorList>
            <person name="De Canck E."/>
        </authorList>
    </citation>
    <scope>NUCLEOTIDE SEQUENCE [LARGE SCALE GENOMIC DNA]</scope>
    <source>
        <strain evidence="2 3">LMG 29542</strain>
    </source>
</reference>
<keyword evidence="1" id="KW-1133">Transmembrane helix</keyword>
<accession>A0A6J5F5T4</accession>
<organism evidence="2 3">
    <name type="scientific">Paraburkholderia humisilvae</name>
    <dbReference type="NCBI Taxonomy" id="627669"/>
    <lineage>
        <taxon>Bacteria</taxon>
        <taxon>Pseudomonadati</taxon>
        <taxon>Pseudomonadota</taxon>
        <taxon>Betaproteobacteria</taxon>
        <taxon>Burkholderiales</taxon>
        <taxon>Burkholderiaceae</taxon>
        <taxon>Paraburkholderia</taxon>
    </lineage>
</organism>
<protein>
    <submittedName>
        <fullName evidence="2">Uncharacterized protein</fullName>
    </submittedName>
</protein>